<keyword evidence="10" id="KW-1185">Reference proteome</keyword>
<evidence type="ECO:0000256" key="2">
    <source>
        <dbReference type="ARBA" id="ARBA00009209"/>
    </source>
</evidence>
<evidence type="ECO:0000256" key="4">
    <source>
        <dbReference type="ARBA" id="ARBA00022801"/>
    </source>
</evidence>
<evidence type="ECO:0000256" key="7">
    <source>
        <dbReference type="ARBA" id="ARBA00023326"/>
    </source>
</evidence>
<dbReference type="EC" id="3.2.1.4" evidence="3"/>
<dbReference type="GO" id="GO:0030245">
    <property type="term" value="P:cellulose catabolic process"/>
    <property type="evidence" value="ECO:0007669"/>
    <property type="project" value="UniProtKB-KW"/>
</dbReference>
<dbReference type="InterPro" id="IPR012341">
    <property type="entry name" value="6hp_glycosidase-like_sf"/>
</dbReference>
<evidence type="ECO:0000256" key="3">
    <source>
        <dbReference type="ARBA" id="ARBA00012601"/>
    </source>
</evidence>
<dbReference type="EMBL" id="SDHX01000001">
    <property type="protein sequence ID" value="RXK54893.1"/>
    <property type="molecule type" value="Genomic_DNA"/>
</dbReference>
<dbReference type="RefSeq" id="WP_129046258.1">
    <property type="nucleotide sequence ID" value="NZ_SDHX01000001.1"/>
</dbReference>
<protein>
    <recommendedName>
        <fullName evidence="3">cellulase</fullName>
        <ecNumber evidence="3">3.2.1.4</ecNumber>
    </recommendedName>
</protein>
<evidence type="ECO:0000313" key="9">
    <source>
        <dbReference type="EMBL" id="RXK54893.1"/>
    </source>
</evidence>
<evidence type="ECO:0000256" key="5">
    <source>
        <dbReference type="ARBA" id="ARBA00023001"/>
    </source>
</evidence>
<accession>A0A4Q1C7K0</accession>
<keyword evidence="6" id="KW-0326">Glycosidase</keyword>
<dbReference type="SUPFAM" id="SSF48208">
    <property type="entry name" value="Six-hairpin glycosidases"/>
    <property type="match status" value="1"/>
</dbReference>
<dbReference type="GO" id="GO:0008810">
    <property type="term" value="F:cellulase activity"/>
    <property type="evidence" value="ECO:0007669"/>
    <property type="project" value="UniProtKB-EC"/>
</dbReference>
<dbReference type="Pfam" id="PF01270">
    <property type="entry name" value="Glyco_hydro_8"/>
    <property type="match status" value="1"/>
</dbReference>
<comment type="similarity">
    <text evidence="2">Belongs to the glycosyl hydrolase 8 (cellulase D) family.</text>
</comment>
<name>A0A4Q1C7K0_9BACT</name>
<comment type="catalytic activity">
    <reaction evidence="1">
        <text>Endohydrolysis of (1-&gt;4)-beta-D-glucosidic linkages in cellulose, lichenin and cereal beta-D-glucans.</text>
        <dbReference type="EC" id="3.2.1.4"/>
    </reaction>
</comment>
<keyword evidence="4 9" id="KW-0378">Hydrolase</keyword>
<sequence length="406" mass="45712">MRRLILAFACTLAAASVFAGGAASTGQYRNLFKEYLGKSDAEISARLDGAWQQLFAGDPDSEALYYPVPGGMAYVPDINNHDVRSEGLSYGMMIAVQMDQREHFNAIWKYAKHYMYHAGGPLGGYFAWHTAYDGRRFSAGPAPDGEEWFVMALFFASHRWGDGAGIFNYSAQAQELLRVMIHKHEEPGRGRITSMFDPVEKQIVFTPHPPGSAFTDPSYHVPAFTELWARWAADPADRAFLVEVTRISRELFKRAAHPQTGLMPDYSNFDGTPRKTPWGNHDDFRYDAWRTLGNPALDWSWWRADPWQVAQSNRVLKFLASHGARIPDRFKIDGTPVSENYNTPGLMAMAAVAALAADREIGQPFVQKLWDMPMPKGRLRYYDGLLTMLALLQVSGHYRIHGPVNP</sequence>
<feature type="chain" id="PRO_5020198468" description="cellulase" evidence="8">
    <location>
        <begin position="20"/>
        <end position="406"/>
    </location>
</feature>
<dbReference type="Proteomes" id="UP000290218">
    <property type="component" value="Unassembled WGS sequence"/>
</dbReference>
<evidence type="ECO:0000313" key="10">
    <source>
        <dbReference type="Proteomes" id="UP000290218"/>
    </source>
</evidence>
<proteinExistence type="inferred from homology"/>
<evidence type="ECO:0000256" key="8">
    <source>
        <dbReference type="SAM" id="SignalP"/>
    </source>
</evidence>
<keyword evidence="7" id="KW-0119">Carbohydrate metabolism</keyword>
<gene>
    <name evidence="9" type="ORF">ESB00_03075</name>
</gene>
<organism evidence="9 10">
    <name type="scientific">Oleiharenicola lentus</name>
    <dbReference type="NCBI Taxonomy" id="2508720"/>
    <lineage>
        <taxon>Bacteria</taxon>
        <taxon>Pseudomonadati</taxon>
        <taxon>Verrucomicrobiota</taxon>
        <taxon>Opitutia</taxon>
        <taxon>Opitutales</taxon>
        <taxon>Opitutaceae</taxon>
        <taxon>Oleiharenicola</taxon>
    </lineage>
</organism>
<reference evidence="9 10" key="1">
    <citation type="submission" date="2019-01" db="EMBL/GenBank/DDBJ databases">
        <title>Lacunisphaera sp. strain TWA-58.</title>
        <authorList>
            <person name="Chen W.-M."/>
        </authorList>
    </citation>
    <scope>NUCLEOTIDE SEQUENCE [LARGE SCALE GENOMIC DNA]</scope>
    <source>
        <strain evidence="9 10">TWA-58</strain>
    </source>
</reference>
<evidence type="ECO:0000256" key="1">
    <source>
        <dbReference type="ARBA" id="ARBA00000966"/>
    </source>
</evidence>
<dbReference type="PRINTS" id="PR00735">
    <property type="entry name" value="GLHYDRLASE8"/>
</dbReference>
<keyword evidence="7" id="KW-0624">Polysaccharide degradation</keyword>
<dbReference type="OrthoDB" id="9803461at2"/>
<comment type="caution">
    <text evidence="9">The sequence shown here is derived from an EMBL/GenBank/DDBJ whole genome shotgun (WGS) entry which is preliminary data.</text>
</comment>
<dbReference type="InterPro" id="IPR002037">
    <property type="entry name" value="Glyco_hydro_8"/>
</dbReference>
<keyword evidence="5" id="KW-0136">Cellulose degradation</keyword>
<dbReference type="InterPro" id="IPR008928">
    <property type="entry name" value="6-hairpin_glycosidase_sf"/>
</dbReference>
<dbReference type="Gene3D" id="1.50.10.10">
    <property type="match status" value="1"/>
</dbReference>
<keyword evidence="8" id="KW-0732">Signal</keyword>
<feature type="signal peptide" evidence="8">
    <location>
        <begin position="1"/>
        <end position="19"/>
    </location>
</feature>
<evidence type="ECO:0000256" key="6">
    <source>
        <dbReference type="ARBA" id="ARBA00023295"/>
    </source>
</evidence>
<dbReference type="AlphaFoldDB" id="A0A4Q1C7K0"/>